<dbReference type="Proteomes" id="UP000184191">
    <property type="component" value="Unassembled WGS sequence"/>
</dbReference>
<protein>
    <submittedName>
        <fullName evidence="1">Uncharacterized protein</fullName>
    </submittedName>
</protein>
<dbReference type="STRING" id="1054996.SAMN05444414_12351"/>
<organism evidence="1 2">
    <name type="scientific">Roseovarius marisflavi</name>
    <dbReference type="NCBI Taxonomy" id="1054996"/>
    <lineage>
        <taxon>Bacteria</taxon>
        <taxon>Pseudomonadati</taxon>
        <taxon>Pseudomonadota</taxon>
        <taxon>Alphaproteobacteria</taxon>
        <taxon>Rhodobacterales</taxon>
        <taxon>Roseobacteraceae</taxon>
        <taxon>Roseovarius</taxon>
    </lineage>
</organism>
<dbReference type="AlphaFoldDB" id="A0A1M7C6Z0"/>
<proteinExistence type="predicted"/>
<reference evidence="2" key="1">
    <citation type="submission" date="2016-11" db="EMBL/GenBank/DDBJ databases">
        <authorList>
            <person name="Varghese N."/>
            <person name="Submissions S."/>
        </authorList>
    </citation>
    <scope>NUCLEOTIDE SEQUENCE [LARGE SCALE GENOMIC DNA]</scope>
    <source>
        <strain evidence="2">DSM 29327</strain>
    </source>
</reference>
<keyword evidence="2" id="KW-1185">Reference proteome</keyword>
<accession>A0A1M7C6Z0</accession>
<sequence length="237" mass="25878">MKIILSTSKAFLALVMVMSFALTVLTVTSSTVFGVFSNAVEAVAGARTVRARHVATVSDLKTRNDEFGRRNSRLKADNKLLKGKLMDTGVTYRGAKRSVREAVKDTSTRVSRRVATASARNVGSMAGEAMPVIGVGVIVAATAWELHDACEMIKDLHELDIAFNPEDAIDAREVCGMQAPTNAELWQTIRQSPGDAWKRVRGLYDNLPDVSFTGTYERMIGLACRWFTCGEAEVMAQ</sequence>
<dbReference type="EMBL" id="FRBN01000023">
    <property type="protein sequence ID" value="SHL62991.1"/>
    <property type="molecule type" value="Genomic_DNA"/>
</dbReference>
<gene>
    <name evidence="1" type="ORF">SAMN05444414_12351</name>
</gene>
<evidence type="ECO:0000313" key="2">
    <source>
        <dbReference type="Proteomes" id="UP000184191"/>
    </source>
</evidence>
<dbReference type="OrthoDB" id="7743350at2"/>
<name>A0A1M7C6Z0_9RHOB</name>
<dbReference type="RefSeq" id="WP_073199835.1">
    <property type="nucleotide sequence ID" value="NZ_FRBN01000023.1"/>
</dbReference>
<evidence type="ECO:0000313" key="1">
    <source>
        <dbReference type="EMBL" id="SHL62991.1"/>
    </source>
</evidence>